<dbReference type="EMBL" id="CAMPGE010013491">
    <property type="protein sequence ID" value="CAI2372221.1"/>
    <property type="molecule type" value="Genomic_DNA"/>
</dbReference>
<organism evidence="2 3">
    <name type="scientific">Euplotes crassus</name>
    <dbReference type="NCBI Taxonomy" id="5936"/>
    <lineage>
        <taxon>Eukaryota</taxon>
        <taxon>Sar</taxon>
        <taxon>Alveolata</taxon>
        <taxon>Ciliophora</taxon>
        <taxon>Intramacronucleata</taxon>
        <taxon>Spirotrichea</taxon>
        <taxon>Hypotrichia</taxon>
        <taxon>Euplotida</taxon>
        <taxon>Euplotidae</taxon>
        <taxon>Moneuplotes</taxon>
    </lineage>
</organism>
<evidence type="ECO:0000256" key="1">
    <source>
        <dbReference type="SAM" id="MobiDB-lite"/>
    </source>
</evidence>
<feature type="compositionally biased region" description="Low complexity" evidence="1">
    <location>
        <begin position="36"/>
        <end position="45"/>
    </location>
</feature>
<protein>
    <submittedName>
        <fullName evidence="2">Uncharacterized protein</fullName>
    </submittedName>
</protein>
<gene>
    <name evidence="2" type="ORF">ECRASSUSDP1_LOCUS13549</name>
</gene>
<reference evidence="2" key="1">
    <citation type="submission" date="2023-07" db="EMBL/GenBank/DDBJ databases">
        <authorList>
            <consortium name="AG Swart"/>
            <person name="Singh M."/>
            <person name="Singh A."/>
            <person name="Seah K."/>
            <person name="Emmerich C."/>
        </authorList>
    </citation>
    <scope>NUCLEOTIDE SEQUENCE</scope>
    <source>
        <strain evidence="2">DP1</strain>
    </source>
</reference>
<feature type="region of interest" description="Disordered" evidence="1">
    <location>
        <begin position="26"/>
        <end position="50"/>
    </location>
</feature>
<name>A0AAD1XH00_EUPCR</name>
<keyword evidence="3" id="KW-1185">Reference proteome</keyword>
<feature type="compositionally biased region" description="Polar residues" evidence="1">
    <location>
        <begin position="26"/>
        <end position="35"/>
    </location>
</feature>
<dbReference type="Proteomes" id="UP001295684">
    <property type="component" value="Unassembled WGS sequence"/>
</dbReference>
<comment type="caution">
    <text evidence="2">The sequence shown here is derived from an EMBL/GenBank/DDBJ whole genome shotgun (WGS) entry which is preliminary data.</text>
</comment>
<evidence type="ECO:0000313" key="3">
    <source>
        <dbReference type="Proteomes" id="UP001295684"/>
    </source>
</evidence>
<feature type="compositionally biased region" description="Polar residues" evidence="1">
    <location>
        <begin position="213"/>
        <end position="223"/>
    </location>
</feature>
<sequence>MENKSTKVNCLRSKISAQNNSITIKSLSRQGGVSQNSSRRNNPSRFIMSKQRNADISIVFTPKRNKKPKIRLGKKPRPKTRVLEQHFRTKAFEKLKKPSCNVSNEKQEFGNIKEEHNLSILKMTQSQIKYNSLIEGSSPFESSSTIMFETEPRTGIKSKNNSQCRRENKTFISFTKPLLSRQSKRHTEIQEAQCRNFERNKSAIKSPSRRSNKMTVLSPNGDQRNLEKHRLRSCDALNDKCSLISFTKSPKSNNQRVFQLANYHKISKNCKMMMVTKERIWDLKERLKLRDRNLNLMKFFQKLKTRGHNPPKKSLRISNF</sequence>
<feature type="region of interest" description="Disordered" evidence="1">
    <location>
        <begin position="197"/>
        <end position="227"/>
    </location>
</feature>
<dbReference type="AlphaFoldDB" id="A0AAD1XH00"/>
<accession>A0AAD1XH00</accession>
<proteinExistence type="predicted"/>
<evidence type="ECO:0000313" key="2">
    <source>
        <dbReference type="EMBL" id="CAI2372221.1"/>
    </source>
</evidence>